<feature type="region of interest" description="Disordered" evidence="1">
    <location>
        <begin position="244"/>
        <end position="293"/>
    </location>
</feature>
<evidence type="ECO:0000256" key="1">
    <source>
        <dbReference type="SAM" id="MobiDB-lite"/>
    </source>
</evidence>
<feature type="compositionally biased region" description="Polar residues" evidence="1">
    <location>
        <begin position="93"/>
        <end position="122"/>
    </location>
</feature>
<gene>
    <name evidence="2" type="ORF">PILCRDRAFT_8862</name>
</gene>
<evidence type="ECO:0000313" key="3">
    <source>
        <dbReference type="Proteomes" id="UP000054166"/>
    </source>
</evidence>
<protein>
    <submittedName>
        <fullName evidence="2">Uncharacterized protein</fullName>
    </submittedName>
</protein>
<dbReference type="EMBL" id="KN833000">
    <property type="protein sequence ID" value="KIM81162.1"/>
    <property type="molecule type" value="Genomic_DNA"/>
</dbReference>
<feature type="region of interest" description="Disordered" evidence="1">
    <location>
        <begin position="1"/>
        <end position="214"/>
    </location>
</feature>
<evidence type="ECO:0000313" key="2">
    <source>
        <dbReference type="EMBL" id="KIM81162.1"/>
    </source>
</evidence>
<feature type="compositionally biased region" description="Polar residues" evidence="1">
    <location>
        <begin position="132"/>
        <end position="148"/>
    </location>
</feature>
<dbReference type="InParanoid" id="A0A0C3BV22"/>
<accession>A0A0C3BV22</accession>
<feature type="compositionally biased region" description="Polar residues" evidence="1">
    <location>
        <begin position="69"/>
        <end position="82"/>
    </location>
</feature>
<proteinExistence type="predicted"/>
<dbReference type="AlphaFoldDB" id="A0A0C3BV22"/>
<organism evidence="2 3">
    <name type="scientific">Piloderma croceum (strain F 1598)</name>
    <dbReference type="NCBI Taxonomy" id="765440"/>
    <lineage>
        <taxon>Eukaryota</taxon>
        <taxon>Fungi</taxon>
        <taxon>Dikarya</taxon>
        <taxon>Basidiomycota</taxon>
        <taxon>Agaricomycotina</taxon>
        <taxon>Agaricomycetes</taxon>
        <taxon>Agaricomycetidae</taxon>
        <taxon>Atheliales</taxon>
        <taxon>Atheliaceae</taxon>
        <taxon>Piloderma</taxon>
    </lineage>
</organism>
<feature type="compositionally biased region" description="Acidic residues" evidence="1">
    <location>
        <begin position="22"/>
        <end position="31"/>
    </location>
</feature>
<dbReference type="HOGENOM" id="CLU_685342_0_0_1"/>
<reference evidence="3" key="2">
    <citation type="submission" date="2015-01" db="EMBL/GenBank/DDBJ databases">
        <title>Evolutionary Origins and Diversification of the Mycorrhizal Mutualists.</title>
        <authorList>
            <consortium name="DOE Joint Genome Institute"/>
            <consortium name="Mycorrhizal Genomics Consortium"/>
            <person name="Kohler A."/>
            <person name="Kuo A."/>
            <person name="Nagy L.G."/>
            <person name="Floudas D."/>
            <person name="Copeland A."/>
            <person name="Barry K.W."/>
            <person name="Cichocki N."/>
            <person name="Veneault-Fourrey C."/>
            <person name="LaButti K."/>
            <person name="Lindquist E.A."/>
            <person name="Lipzen A."/>
            <person name="Lundell T."/>
            <person name="Morin E."/>
            <person name="Murat C."/>
            <person name="Riley R."/>
            <person name="Ohm R."/>
            <person name="Sun H."/>
            <person name="Tunlid A."/>
            <person name="Henrissat B."/>
            <person name="Grigoriev I.V."/>
            <person name="Hibbett D.S."/>
            <person name="Martin F."/>
        </authorList>
    </citation>
    <scope>NUCLEOTIDE SEQUENCE [LARGE SCALE GENOMIC DNA]</scope>
    <source>
        <strain evidence="3">F 1598</strain>
    </source>
</reference>
<reference evidence="2 3" key="1">
    <citation type="submission" date="2014-04" db="EMBL/GenBank/DDBJ databases">
        <authorList>
            <consortium name="DOE Joint Genome Institute"/>
            <person name="Kuo A."/>
            <person name="Tarkka M."/>
            <person name="Buscot F."/>
            <person name="Kohler A."/>
            <person name="Nagy L.G."/>
            <person name="Floudas D."/>
            <person name="Copeland A."/>
            <person name="Barry K.W."/>
            <person name="Cichocki N."/>
            <person name="Veneault-Fourrey C."/>
            <person name="LaButti K."/>
            <person name="Lindquist E.A."/>
            <person name="Lipzen A."/>
            <person name="Lundell T."/>
            <person name="Morin E."/>
            <person name="Murat C."/>
            <person name="Sun H."/>
            <person name="Tunlid A."/>
            <person name="Henrissat B."/>
            <person name="Grigoriev I.V."/>
            <person name="Hibbett D.S."/>
            <person name="Martin F."/>
            <person name="Nordberg H.P."/>
            <person name="Cantor M.N."/>
            <person name="Hua S.X."/>
        </authorList>
    </citation>
    <scope>NUCLEOTIDE SEQUENCE [LARGE SCALE GENOMIC DNA]</scope>
    <source>
        <strain evidence="2 3">F 1598</strain>
    </source>
</reference>
<name>A0A0C3BV22_PILCF</name>
<feature type="region of interest" description="Disordered" evidence="1">
    <location>
        <begin position="323"/>
        <end position="370"/>
    </location>
</feature>
<keyword evidence="3" id="KW-1185">Reference proteome</keyword>
<feature type="compositionally biased region" description="Low complexity" evidence="1">
    <location>
        <begin position="1"/>
        <end position="11"/>
    </location>
</feature>
<sequence length="402" mass="42569">MTVIEPPVSRSPSPPLPHVPPEDENDHEEGEGSPALMIPAPNRHSMDHGYGSDAPRRPPRFPCRSSSPALESSTQGLQSSKCSMYHHSICQGEASTRRSQSHSNNNTPNDRLTRSSSLNSVPEISIEPPSRPQSNSSREALNSGSNFLSPADADRQIPLPTAPAPNGQLPPGFIHSGPSLPATPASRLNGIYESGPGGNAIARPGTSITDQIPGGFPSMADQYMSLRSRRSFRAILAPVDAVADGTIPQPSTMPVIPPPSSKYSHLDDDDDDAVSSTSSSANTLTTPPPRRLRIRRRASASPYAAAPVPPGVVYPHGIESIGIPVPPPGSGSGTPRSSHAREGGNYATPRTLNPALRPSESKHSLHSPKWHKHFDKEGYLDSAFLASSSAEDVNAGVGKSRR</sequence>
<dbReference type="Proteomes" id="UP000054166">
    <property type="component" value="Unassembled WGS sequence"/>
</dbReference>
<dbReference type="OrthoDB" id="3268221at2759"/>
<feature type="compositionally biased region" description="Low complexity" evidence="1">
    <location>
        <begin position="274"/>
        <end position="285"/>
    </location>
</feature>